<reference evidence="2 3" key="1">
    <citation type="submission" date="2019-05" db="EMBL/GenBank/DDBJ databases">
        <title>Emergence of the Ug99 lineage of the wheat stem rust pathogen through somatic hybridization.</title>
        <authorList>
            <person name="Li F."/>
            <person name="Upadhyaya N.M."/>
            <person name="Sperschneider J."/>
            <person name="Matny O."/>
            <person name="Nguyen-Phuc H."/>
            <person name="Mago R."/>
            <person name="Raley C."/>
            <person name="Miller M.E."/>
            <person name="Silverstein K.A.T."/>
            <person name="Henningsen E."/>
            <person name="Hirsch C.D."/>
            <person name="Visser B."/>
            <person name="Pretorius Z.A."/>
            <person name="Steffenson B.J."/>
            <person name="Schwessinger B."/>
            <person name="Dodds P.N."/>
            <person name="Figueroa M."/>
        </authorList>
    </citation>
    <scope>NUCLEOTIDE SEQUENCE [LARGE SCALE GENOMIC DNA]</scope>
    <source>
        <strain evidence="2 3">Ug99</strain>
    </source>
</reference>
<feature type="region of interest" description="Disordered" evidence="1">
    <location>
        <begin position="34"/>
        <end position="75"/>
    </location>
</feature>
<proteinExistence type="predicted"/>
<sequence>MEGSSKGKLEAIDDFKHQFNQRMDSRIKQTHIEFEKIREESDKEFNKQSRELEDKFQHQMADRKSNWEKSSRNLE</sequence>
<organism evidence="2 3">
    <name type="scientific">Puccinia graminis f. sp. tritici</name>
    <dbReference type="NCBI Taxonomy" id="56615"/>
    <lineage>
        <taxon>Eukaryota</taxon>
        <taxon>Fungi</taxon>
        <taxon>Dikarya</taxon>
        <taxon>Basidiomycota</taxon>
        <taxon>Pucciniomycotina</taxon>
        <taxon>Pucciniomycetes</taxon>
        <taxon>Pucciniales</taxon>
        <taxon>Pucciniaceae</taxon>
        <taxon>Puccinia</taxon>
    </lineage>
</organism>
<dbReference type="AlphaFoldDB" id="A0A5B0SMJ7"/>
<evidence type="ECO:0000256" key="1">
    <source>
        <dbReference type="SAM" id="MobiDB-lite"/>
    </source>
</evidence>
<evidence type="ECO:0000313" key="3">
    <source>
        <dbReference type="Proteomes" id="UP000325313"/>
    </source>
</evidence>
<dbReference type="Proteomes" id="UP000325313">
    <property type="component" value="Unassembled WGS sequence"/>
</dbReference>
<accession>A0A5B0SMJ7</accession>
<gene>
    <name evidence="2" type="ORF">PGTUg99_025679</name>
</gene>
<name>A0A5B0SMJ7_PUCGR</name>
<dbReference type="EMBL" id="VDEP01000001">
    <property type="protein sequence ID" value="KAA1138865.1"/>
    <property type="molecule type" value="Genomic_DNA"/>
</dbReference>
<protein>
    <submittedName>
        <fullName evidence="2">Uncharacterized protein</fullName>
    </submittedName>
</protein>
<comment type="caution">
    <text evidence="2">The sequence shown here is derived from an EMBL/GenBank/DDBJ whole genome shotgun (WGS) entry which is preliminary data.</text>
</comment>
<evidence type="ECO:0000313" key="2">
    <source>
        <dbReference type="EMBL" id="KAA1138865.1"/>
    </source>
</evidence>